<comment type="pathway">
    <text evidence="11">Sulfur metabolism; glutathione metabolism.</text>
</comment>
<dbReference type="Proteomes" id="UP000515811">
    <property type="component" value="Chromosome"/>
</dbReference>
<accession>A0A7G9RJK6</accession>
<reference evidence="12 13" key="1">
    <citation type="submission" date="2020-08" db="EMBL/GenBank/DDBJ databases">
        <title>Genome sequence of Diaphorobacter ruginosibacter DSM 27467T.</title>
        <authorList>
            <person name="Hyun D.-W."/>
            <person name="Bae J.-W."/>
        </authorList>
    </citation>
    <scope>NUCLEOTIDE SEQUENCE [LARGE SCALE GENOMIC DNA]</scope>
    <source>
        <strain evidence="12 13">DSM 27467</strain>
    </source>
</reference>
<dbReference type="PANTHER" id="PTHR43199:SF1">
    <property type="entry name" value="GLUTATHIONE HYDROLASE PROENZYME"/>
    <property type="match status" value="1"/>
</dbReference>
<dbReference type="EMBL" id="CP060714">
    <property type="protein sequence ID" value="QNN55781.1"/>
    <property type="molecule type" value="Genomic_DNA"/>
</dbReference>
<dbReference type="GO" id="GO:0103068">
    <property type="term" value="F:leukotriene C4 gamma-glutamyl transferase activity"/>
    <property type="evidence" value="ECO:0007669"/>
    <property type="project" value="UniProtKB-EC"/>
</dbReference>
<evidence type="ECO:0000313" key="13">
    <source>
        <dbReference type="Proteomes" id="UP000515811"/>
    </source>
</evidence>
<keyword evidence="5 11" id="KW-0378">Hydrolase</keyword>
<dbReference type="AlphaFoldDB" id="A0A7G9RJK6"/>
<proteinExistence type="inferred from homology"/>
<dbReference type="PRINTS" id="PR01210">
    <property type="entry name" value="GGTRANSPTASE"/>
</dbReference>
<comment type="catalytic activity">
    <reaction evidence="1 11">
        <text>an S-substituted glutathione + H2O = an S-substituted L-cysteinylglycine + L-glutamate</text>
        <dbReference type="Rhea" id="RHEA:59468"/>
        <dbReference type="ChEBI" id="CHEBI:15377"/>
        <dbReference type="ChEBI" id="CHEBI:29985"/>
        <dbReference type="ChEBI" id="CHEBI:90779"/>
        <dbReference type="ChEBI" id="CHEBI:143103"/>
        <dbReference type="EC" id="3.4.19.13"/>
    </reaction>
</comment>
<dbReference type="KEGG" id="drg:H9K76_14320"/>
<dbReference type="InterPro" id="IPR043137">
    <property type="entry name" value="GGT_ssub_C"/>
</dbReference>
<dbReference type="GO" id="GO:0036374">
    <property type="term" value="F:glutathione hydrolase activity"/>
    <property type="evidence" value="ECO:0007669"/>
    <property type="project" value="UniProtKB-UniRule"/>
</dbReference>
<comment type="PTM">
    <text evidence="11">Cleaved by autocatalysis into a large and a small subunit.</text>
</comment>
<organism evidence="12 13">
    <name type="scientific">Diaphorobacter ruginosibacter</name>
    <dbReference type="NCBI Taxonomy" id="1715720"/>
    <lineage>
        <taxon>Bacteria</taxon>
        <taxon>Pseudomonadati</taxon>
        <taxon>Pseudomonadota</taxon>
        <taxon>Betaproteobacteria</taxon>
        <taxon>Burkholderiales</taxon>
        <taxon>Comamonadaceae</taxon>
        <taxon>Diaphorobacter</taxon>
    </lineage>
</organism>
<sequence length="541" mass="58003">MKRQAMVSCAQPEAAESGIEILKAGGNAVDAAVATALAQTVVDPLMCGIAGFGTAAVYMPGKSTHEYFDFHSPAPLAAREDMWESLLEGETKDGFGFILKGAVNDIGPQSIAVPATLKGLFEMHAAHGRLPWSVVVEPAIRWASEGCIVRPGMYSFWIDKPLAGRVSNLARLHYCEEARRLYCNADGTPKTIGTPLVNQDMAGVLSQIAKEGIAPFYEGDLARRMIDHLQSLGGLLSMEDLKQCSVKRVKPLVGHYRDRTITTNQPPGGGAMLLEMLNILEQFDLGSMEHGSVEYLKLVSEAMKKATTDKDRYIGDPAFVDVPLDDLLSKERAALIAAEIRLGRRFEVVRVNPGAPVPKDTTHLSVVDADGNCVSLTHSLAMPSGVITPGLGFYYNGCMGVFDPRPGRAGSIQPGKSRFSSACPSIVFDRNGKPEIVLGAPGGTQIAMGVLHVLLNMIDHGMGMQEAISAPRFSSTSNSIDVCNRIPHFVTRELQAQGYEVGRNPYNYTIGWVHGVQITEDGLKGGADPGRDGVALGVTLG</sequence>
<dbReference type="Gene3D" id="1.10.246.130">
    <property type="match status" value="1"/>
</dbReference>
<dbReference type="UniPathway" id="UPA00204"/>
<dbReference type="Pfam" id="PF01019">
    <property type="entry name" value="G_glu_transpept"/>
    <property type="match status" value="1"/>
</dbReference>
<feature type="binding site" evidence="10">
    <location>
        <begin position="420"/>
        <end position="421"/>
    </location>
    <ligand>
        <name>L-glutamate</name>
        <dbReference type="ChEBI" id="CHEBI:29985"/>
    </ligand>
</feature>
<protein>
    <recommendedName>
        <fullName evidence="11">Glutathione hydrolase proenzyme</fullName>
        <ecNumber evidence="11">2.3.2.2</ecNumber>
        <ecNumber evidence="11">3.4.19.13</ecNumber>
    </recommendedName>
    <component>
        <recommendedName>
            <fullName evidence="11">Glutathione hydrolase large chain</fullName>
        </recommendedName>
    </component>
    <component>
        <recommendedName>
            <fullName evidence="11">Glutathione hydrolase small chain</fullName>
        </recommendedName>
    </component>
</protein>
<comment type="subunit">
    <text evidence="11">This enzyme consists of two polypeptide chains, which are synthesized in precursor form from a single polypeptide.</text>
</comment>
<keyword evidence="13" id="KW-1185">Reference proteome</keyword>
<dbReference type="EC" id="3.4.19.13" evidence="11"/>
<gene>
    <name evidence="12" type="primary">ggt</name>
    <name evidence="12" type="ORF">H9K76_14320</name>
</gene>
<evidence type="ECO:0000256" key="5">
    <source>
        <dbReference type="ARBA" id="ARBA00022801"/>
    </source>
</evidence>
<dbReference type="InterPro" id="IPR043138">
    <property type="entry name" value="GGT_lsub"/>
</dbReference>
<dbReference type="InterPro" id="IPR051792">
    <property type="entry name" value="GGT_bact"/>
</dbReference>
<evidence type="ECO:0000256" key="7">
    <source>
        <dbReference type="ARBA" id="ARBA00023315"/>
    </source>
</evidence>
<dbReference type="EC" id="2.3.2.2" evidence="11"/>
<dbReference type="GO" id="GO:0006750">
    <property type="term" value="P:glutathione biosynthetic process"/>
    <property type="evidence" value="ECO:0007669"/>
    <property type="project" value="UniProtKB-KW"/>
</dbReference>
<dbReference type="NCBIfam" id="TIGR00066">
    <property type="entry name" value="g_glut_trans"/>
    <property type="match status" value="1"/>
</dbReference>
<comment type="catalytic activity">
    <reaction evidence="2 11">
        <text>glutathione + H2O = L-cysteinylglycine + L-glutamate</text>
        <dbReference type="Rhea" id="RHEA:28807"/>
        <dbReference type="ChEBI" id="CHEBI:15377"/>
        <dbReference type="ChEBI" id="CHEBI:29985"/>
        <dbReference type="ChEBI" id="CHEBI:57925"/>
        <dbReference type="ChEBI" id="CHEBI:61694"/>
        <dbReference type="EC" id="3.4.19.13"/>
    </reaction>
</comment>
<dbReference type="RefSeq" id="WP_187596054.1">
    <property type="nucleotide sequence ID" value="NZ_CP060714.1"/>
</dbReference>
<dbReference type="InterPro" id="IPR029055">
    <property type="entry name" value="Ntn_hydrolases_N"/>
</dbReference>
<name>A0A7G9RJK6_9BURK</name>
<comment type="catalytic activity">
    <reaction evidence="8 11">
        <text>an N-terminal (5-L-glutamyl)-[peptide] + an alpha-amino acid = 5-L-glutamyl amino acid + an N-terminal L-alpha-aminoacyl-[peptide]</text>
        <dbReference type="Rhea" id="RHEA:23904"/>
        <dbReference type="Rhea" id="RHEA-COMP:9780"/>
        <dbReference type="Rhea" id="RHEA-COMP:9795"/>
        <dbReference type="ChEBI" id="CHEBI:77644"/>
        <dbReference type="ChEBI" id="CHEBI:78597"/>
        <dbReference type="ChEBI" id="CHEBI:78599"/>
        <dbReference type="ChEBI" id="CHEBI:78608"/>
        <dbReference type="EC" id="2.3.2.2"/>
    </reaction>
</comment>
<dbReference type="SUPFAM" id="SSF56235">
    <property type="entry name" value="N-terminal nucleophile aminohydrolases (Ntn hydrolases)"/>
    <property type="match status" value="1"/>
</dbReference>
<evidence type="ECO:0000256" key="6">
    <source>
        <dbReference type="ARBA" id="ARBA00023145"/>
    </source>
</evidence>
<keyword evidence="6 11" id="KW-0865">Zymogen</keyword>
<evidence type="ECO:0000256" key="2">
    <source>
        <dbReference type="ARBA" id="ARBA00001089"/>
    </source>
</evidence>
<dbReference type="InterPro" id="IPR000101">
    <property type="entry name" value="GGT_peptidase"/>
</dbReference>
<dbReference type="GO" id="GO:0006751">
    <property type="term" value="P:glutathione catabolic process"/>
    <property type="evidence" value="ECO:0007669"/>
    <property type="project" value="UniProtKB-UniRule"/>
</dbReference>
<comment type="similarity">
    <text evidence="3 11">Belongs to the gamma-glutamyltransferase family.</text>
</comment>
<evidence type="ECO:0000256" key="10">
    <source>
        <dbReference type="PIRSR" id="PIRSR600101-2"/>
    </source>
</evidence>
<evidence type="ECO:0000256" key="1">
    <source>
        <dbReference type="ARBA" id="ARBA00001049"/>
    </source>
</evidence>
<evidence type="ECO:0000256" key="3">
    <source>
        <dbReference type="ARBA" id="ARBA00009381"/>
    </source>
</evidence>
<feature type="active site" description="Nucleophile" evidence="9">
    <location>
        <position position="361"/>
    </location>
</feature>
<evidence type="ECO:0000256" key="11">
    <source>
        <dbReference type="RuleBase" id="RU368036"/>
    </source>
</evidence>
<feature type="binding site" evidence="10">
    <location>
        <position position="443"/>
    </location>
    <ligand>
        <name>L-glutamate</name>
        <dbReference type="ChEBI" id="CHEBI:29985"/>
    </ligand>
</feature>
<keyword evidence="4 11" id="KW-0808">Transferase</keyword>
<keyword evidence="7 11" id="KW-0012">Acyltransferase</keyword>
<dbReference type="Gene3D" id="3.60.20.40">
    <property type="match status" value="1"/>
</dbReference>
<evidence type="ECO:0000256" key="4">
    <source>
        <dbReference type="ARBA" id="ARBA00022679"/>
    </source>
</evidence>
<evidence type="ECO:0000256" key="8">
    <source>
        <dbReference type="ARBA" id="ARBA00047417"/>
    </source>
</evidence>
<dbReference type="PANTHER" id="PTHR43199">
    <property type="entry name" value="GLUTATHIONE HYDROLASE"/>
    <property type="match status" value="1"/>
</dbReference>
<evidence type="ECO:0000313" key="12">
    <source>
        <dbReference type="EMBL" id="QNN55781.1"/>
    </source>
</evidence>
<keyword evidence="11" id="KW-0317">Glutathione biosynthesis</keyword>
<evidence type="ECO:0000256" key="9">
    <source>
        <dbReference type="PIRSR" id="PIRSR600101-1"/>
    </source>
</evidence>